<evidence type="ECO:0000256" key="2">
    <source>
        <dbReference type="ARBA" id="ARBA00009492"/>
    </source>
</evidence>
<dbReference type="PANTHER" id="PTHR11036:SF23">
    <property type="entry name" value="SEMAPHORIN-3A"/>
    <property type="match status" value="1"/>
</dbReference>
<dbReference type="GO" id="GO:0030215">
    <property type="term" value="F:semaphorin receptor binding"/>
    <property type="evidence" value="ECO:0007669"/>
    <property type="project" value="InterPro"/>
</dbReference>
<keyword evidence="4" id="KW-0964">Secreted</keyword>
<dbReference type="GO" id="GO:0045499">
    <property type="term" value="F:chemorepellent activity"/>
    <property type="evidence" value="ECO:0007669"/>
    <property type="project" value="TreeGrafter"/>
</dbReference>
<dbReference type="Gene3D" id="2.130.10.10">
    <property type="entry name" value="YVTN repeat-like/Quinoprotein amine dehydrogenase"/>
    <property type="match status" value="2"/>
</dbReference>
<dbReference type="AlphaFoldDB" id="A0A444U4E5"/>
<dbReference type="PROSITE" id="PS51004">
    <property type="entry name" value="SEMA"/>
    <property type="match status" value="1"/>
</dbReference>
<proteinExistence type="inferred from homology"/>
<dbReference type="Pfam" id="PF18452">
    <property type="entry name" value="Ig_6"/>
    <property type="match status" value="1"/>
</dbReference>
<evidence type="ECO:0000256" key="6">
    <source>
        <dbReference type="ARBA" id="ARBA00022782"/>
    </source>
</evidence>
<feature type="region of interest" description="Disordered" evidence="12">
    <location>
        <begin position="400"/>
        <end position="442"/>
    </location>
</feature>
<gene>
    <name evidence="15" type="ORF">EOD39_8190</name>
</gene>
<dbReference type="GO" id="GO:0008045">
    <property type="term" value="P:motor neuron axon guidance"/>
    <property type="evidence" value="ECO:0007669"/>
    <property type="project" value="TreeGrafter"/>
</dbReference>
<sequence>MDYLIGIVLLLSGVSLPASVHSQQGRSNVPRLKLSYKEMLDSNNLITFNGLANSSSYHTFLLDEEKGRLLVGAKDHIFSFNLININKDYQKCPSKTFGGFDSTKDLPDDVITFARSHPAMYNPVHPISHRPIIIKTDVDYQFTQIVVDRVDAEDGQYDVLFIGTDVGTVLKVVSIPKETWHDLEEVLLEEMTVFREPIAITAMDISTKQPFTFFKGCTFYKGCKLKLLSHAHHGCTVNSENYDELNGKGNLEERIIYGVENSSTFLECSPKSQRALVYWQFHKQNEDRKDEIKADDRFIRTEQGLLIRSLQRQYSGIYYCQTVEHGYMQTLIKVTLEVIDTEHLEELLHKDEDGEAAKPKEGHVIIPPNQKVWYRDFMSLINHPNLNTMDEFCEQVWKRDRKQRKQRPSNAQVNANKWKHIQENKKGRNRRTHELERSPRSV</sequence>
<dbReference type="GO" id="GO:0038191">
    <property type="term" value="F:neuropilin binding"/>
    <property type="evidence" value="ECO:0007669"/>
    <property type="project" value="TreeGrafter"/>
</dbReference>
<keyword evidence="7" id="KW-0524">Neurogenesis</keyword>
<dbReference type="Proteomes" id="UP000289886">
    <property type="component" value="Unassembled WGS sequence"/>
</dbReference>
<keyword evidence="6" id="KW-0221">Differentiation</keyword>
<dbReference type="SUPFAM" id="SSF48726">
    <property type="entry name" value="Immunoglobulin"/>
    <property type="match status" value="1"/>
</dbReference>
<dbReference type="SMART" id="SM00630">
    <property type="entry name" value="Sema"/>
    <property type="match status" value="1"/>
</dbReference>
<dbReference type="GO" id="GO:0098978">
    <property type="term" value="C:glutamatergic synapse"/>
    <property type="evidence" value="ECO:0007669"/>
    <property type="project" value="TreeGrafter"/>
</dbReference>
<dbReference type="InterPro" id="IPR036352">
    <property type="entry name" value="Semap_dom_sf"/>
</dbReference>
<dbReference type="GO" id="GO:0001755">
    <property type="term" value="P:neural crest cell migration"/>
    <property type="evidence" value="ECO:0007669"/>
    <property type="project" value="TreeGrafter"/>
</dbReference>
<dbReference type="GO" id="GO:0005886">
    <property type="term" value="C:plasma membrane"/>
    <property type="evidence" value="ECO:0007669"/>
    <property type="project" value="TreeGrafter"/>
</dbReference>
<comment type="subcellular location">
    <subcellularLocation>
        <location evidence="1">Secreted</location>
    </subcellularLocation>
</comment>
<protein>
    <submittedName>
        <fullName evidence="15">Semaphorin-3A</fullName>
    </submittedName>
</protein>
<comment type="similarity">
    <text evidence="2">Belongs to the semaphorin family.</text>
</comment>
<keyword evidence="5 13" id="KW-0732">Signal</keyword>
<keyword evidence="8" id="KW-1015">Disulfide bond</keyword>
<feature type="chain" id="PRO_5019071683" evidence="13">
    <location>
        <begin position="23"/>
        <end position="442"/>
    </location>
</feature>
<dbReference type="InterPro" id="IPR036179">
    <property type="entry name" value="Ig-like_dom_sf"/>
</dbReference>
<comment type="caution">
    <text evidence="15">The sequence shown here is derived from an EMBL/GenBank/DDBJ whole genome shotgun (WGS) entry which is preliminary data.</text>
</comment>
<dbReference type="SUPFAM" id="SSF101912">
    <property type="entry name" value="Sema domain"/>
    <property type="match status" value="2"/>
</dbReference>
<keyword evidence="10" id="KW-0393">Immunoglobulin domain</keyword>
<dbReference type="GO" id="GO:0071526">
    <property type="term" value="P:semaphorin-plexin signaling pathway"/>
    <property type="evidence" value="ECO:0007669"/>
    <property type="project" value="TreeGrafter"/>
</dbReference>
<evidence type="ECO:0000259" key="14">
    <source>
        <dbReference type="PROSITE" id="PS51004"/>
    </source>
</evidence>
<evidence type="ECO:0000256" key="13">
    <source>
        <dbReference type="SAM" id="SignalP"/>
    </source>
</evidence>
<dbReference type="Gene3D" id="2.60.40.10">
    <property type="entry name" value="Immunoglobulins"/>
    <property type="match status" value="1"/>
</dbReference>
<dbReference type="InterPro" id="IPR013783">
    <property type="entry name" value="Ig-like_fold"/>
</dbReference>
<evidence type="ECO:0000256" key="4">
    <source>
        <dbReference type="ARBA" id="ARBA00022525"/>
    </source>
</evidence>
<evidence type="ECO:0000256" key="12">
    <source>
        <dbReference type="SAM" id="MobiDB-lite"/>
    </source>
</evidence>
<dbReference type="Pfam" id="PF01403">
    <property type="entry name" value="Sema"/>
    <property type="match status" value="1"/>
</dbReference>
<dbReference type="SMART" id="SM00409">
    <property type="entry name" value="IG"/>
    <property type="match status" value="1"/>
</dbReference>
<evidence type="ECO:0000256" key="10">
    <source>
        <dbReference type="ARBA" id="ARBA00023319"/>
    </source>
</evidence>
<keyword evidence="3" id="KW-0217">Developmental protein</keyword>
<feature type="domain" description="Sema" evidence="14">
    <location>
        <begin position="1"/>
        <end position="227"/>
    </location>
</feature>
<comment type="caution">
    <text evidence="11">Lacks conserved residue(s) required for the propagation of feature annotation.</text>
</comment>
<evidence type="ECO:0000313" key="15">
    <source>
        <dbReference type="EMBL" id="RXM30052.1"/>
    </source>
</evidence>
<reference evidence="15 16" key="1">
    <citation type="submission" date="2019-01" db="EMBL/GenBank/DDBJ databases">
        <title>Draft Genome and Complete Hox-Cluster Characterization of the Sterlet Sturgeon (Acipenser ruthenus).</title>
        <authorList>
            <person name="Wei Q."/>
        </authorList>
    </citation>
    <scope>NUCLEOTIDE SEQUENCE [LARGE SCALE GENOMIC DNA]</scope>
    <source>
        <strain evidence="15">WHYD16114868_AA</strain>
        <tissue evidence="15">Blood</tissue>
    </source>
</reference>
<keyword evidence="16" id="KW-1185">Reference proteome</keyword>
<evidence type="ECO:0000256" key="9">
    <source>
        <dbReference type="ARBA" id="ARBA00023180"/>
    </source>
</evidence>
<evidence type="ECO:0000313" key="16">
    <source>
        <dbReference type="Proteomes" id="UP000289886"/>
    </source>
</evidence>
<evidence type="ECO:0000256" key="8">
    <source>
        <dbReference type="ARBA" id="ARBA00023157"/>
    </source>
</evidence>
<dbReference type="FunFam" id="2.60.40.10:FF:000030">
    <property type="entry name" value="Semaphorin 3F like"/>
    <property type="match status" value="1"/>
</dbReference>
<evidence type="ECO:0000256" key="7">
    <source>
        <dbReference type="ARBA" id="ARBA00022902"/>
    </source>
</evidence>
<feature type="compositionally biased region" description="Basic and acidic residues" evidence="12">
    <location>
        <begin position="420"/>
        <end position="442"/>
    </location>
</feature>
<feature type="signal peptide" evidence="13">
    <location>
        <begin position="1"/>
        <end position="22"/>
    </location>
</feature>
<organism evidence="15 16">
    <name type="scientific">Acipenser ruthenus</name>
    <name type="common">Sterlet sturgeon</name>
    <dbReference type="NCBI Taxonomy" id="7906"/>
    <lineage>
        <taxon>Eukaryota</taxon>
        <taxon>Metazoa</taxon>
        <taxon>Chordata</taxon>
        <taxon>Craniata</taxon>
        <taxon>Vertebrata</taxon>
        <taxon>Euteleostomi</taxon>
        <taxon>Actinopterygii</taxon>
        <taxon>Chondrostei</taxon>
        <taxon>Acipenseriformes</taxon>
        <taxon>Acipenseridae</taxon>
        <taxon>Acipenser</taxon>
    </lineage>
</organism>
<keyword evidence="9" id="KW-0325">Glycoprotein</keyword>
<dbReference type="GO" id="GO:0005615">
    <property type="term" value="C:extracellular space"/>
    <property type="evidence" value="ECO:0007669"/>
    <property type="project" value="TreeGrafter"/>
</dbReference>
<dbReference type="CDD" id="cd05871">
    <property type="entry name" value="Ig_Sema3"/>
    <property type="match status" value="1"/>
</dbReference>
<name>A0A444U4E5_ACIRT</name>
<evidence type="ECO:0000256" key="11">
    <source>
        <dbReference type="PROSITE-ProRule" id="PRU00352"/>
    </source>
</evidence>
<dbReference type="InterPro" id="IPR001627">
    <property type="entry name" value="Semap_dom"/>
</dbReference>
<evidence type="ECO:0000256" key="1">
    <source>
        <dbReference type="ARBA" id="ARBA00004613"/>
    </source>
</evidence>
<evidence type="ECO:0000256" key="3">
    <source>
        <dbReference type="ARBA" id="ARBA00022473"/>
    </source>
</evidence>
<dbReference type="InterPro" id="IPR015943">
    <property type="entry name" value="WD40/YVTN_repeat-like_dom_sf"/>
</dbReference>
<evidence type="ECO:0000256" key="5">
    <source>
        <dbReference type="ARBA" id="ARBA00022729"/>
    </source>
</evidence>
<dbReference type="InterPro" id="IPR027231">
    <property type="entry name" value="Semaphorin"/>
</dbReference>
<dbReference type="InterPro" id="IPR041416">
    <property type="entry name" value="IL-1RAcP-like_ig"/>
</dbReference>
<dbReference type="GO" id="GO:0030424">
    <property type="term" value="C:axon"/>
    <property type="evidence" value="ECO:0007669"/>
    <property type="project" value="TreeGrafter"/>
</dbReference>
<dbReference type="GO" id="GO:0030335">
    <property type="term" value="P:positive regulation of cell migration"/>
    <property type="evidence" value="ECO:0007669"/>
    <property type="project" value="TreeGrafter"/>
</dbReference>
<dbReference type="EMBL" id="SCEB01215341">
    <property type="protein sequence ID" value="RXM30052.1"/>
    <property type="molecule type" value="Genomic_DNA"/>
</dbReference>
<dbReference type="InterPro" id="IPR003599">
    <property type="entry name" value="Ig_sub"/>
</dbReference>
<dbReference type="PANTHER" id="PTHR11036">
    <property type="entry name" value="SEMAPHORIN"/>
    <property type="match status" value="1"/>
</dbReference>
<accession>A0A444U4E5</accession>